<feature type="region of interest" description="Disordered" evidence="1">
    <location>
        <begin position="1"/>
        <end position="27"/>
    </location>
</feature>
<organism evidence="2 3">
    <name type="scientific">Elysia crispata</name>
    <name type="common">lettuce slug</name>
    <dbReference type="NCBI Taxonomy" id="231223"/>
    <lineage>
        <taxon>Eukaryota</taxon>
        <taxon>Metazoa</taxon>
        <taxon>Spiralia</taxon>
        <taxon>Lophotrochozoa</taxon>
        <taxon>Mollusca</taxon>
        <taxon>Gastropoda</taxon>
        <taxon>Heterobranchia</taxon>
        <taxon>Euthyneura</taxon>
        <taxon>Panpulmonata</taxon>
        <taxon>Sacoglossa</taxon>
        <taxon>Placobranchoidea</taxon>
        <taxon>Plakobranchidae</taxon>
        <taxon>Elysia</taxon>
    </lineage>
</organism>
<dbReference type="AlphaFoldDB" id="A0AAE1AUC0"/>
<name>A0AAE1AUC0_9GAST</name>
<evidence type="ECO:0000256" key="1">
    <source>
        <dbReference type="SAM" id="MobiDB-lite"/>
    </source>
</evidence>
<accession>A0AAE1AUC0</accession>
<evidence type="ECO:0000313" key="2">
    <source>
        <dbReference type="EMBL" id="KAK3793461.1"/>
    </source>
</evidence>
<keyword evidence="3" id="KW-1185">Reference proteome</keyword>
<comment type="caution">
    <text evidence="2">The sequence shown here is derived from an EMBL/GenBank/DDBJ whole genome shotgun (WGS) entry which is preliminary data.</text>
</comment>
<gene>
    <name evidence="2" type="ORF">RRG08_002881</name>
</gene>
<protein>
    <submittedName>
        <fullName evidence="2">Uncharacterized protein</fullName>
    </submittedName>
</protein>
<sequence length="85" mass="8978">MVPGGRESLWGWRASPDSAGSPLSAPPTTPLGEWVAAIQGVWLRGLEQAEGAERDSEGAGLLIFPLLVGRSGEASSLDLYLDKSW</sequence>
<dbReference type="Proteomes" id="UP001283361">
    <property type="component" value="Unassembled WGS sequence"/>
</dbReference>
<evidence type="ECO:0000313" key="3">
    <source>
        <dbReference type="Proteomes" id="UP001283361"/>
    </source>
</evidence>
<dbReference type="EMBL" id="JAWDGP010001233">
    <property type="protein sequence ID" value="KAK3793461.1"/>
    <property type="molecule type" value="Genomic_DNA"/>
</dbReference>
<reference evidence="2" key="1">
    <citation type="journal article" date="2023" name="G3 (Bethesda)">
        <title>A reference genome for the long-term kleptoplast-retaining sea slug Elysia crispata morphotype clarki.</title>
        <authorList>
            <person name="Eastman K.E."/>
            <person name="Pendleton A.L."/>
            <person name="Shaikh M.A."/>
            <person name="Suttiyut T."/>
            <person name="Ogas R."/>
            <person name="Tomko P."/>
            <person name="Gavelis G."/>
            <person name="Widhalm J.R."/>
            <person name="Wisecaver J.H."/>
        </authorList>
    </citation>
    <scope>NUCLEOTIDE SEQUENCE</scope>
    <source>
        <strain evidence="2">ECLA1</strain>
    </source>
</reference>
<proteinExistence type="predicted"/>